<keyword evidence="2" id="KW-0805">Transcription regulation</keyword>
<evidence type="ECO:0000313" key="7">
    <source>
        <dbReference type="EMBL" id="KAE9593734.1"/>
    </source>
</evidence>
<dbReference type="PANTHER" id="PTHR46807:SF1">
    <property type="entry name" value="TRANSCRIPTION FACTOR PIF3"/>
    <property type="match status" value="1"/>
</dbReference>
<accession>A0A6A4P0N0</accession>
<sequence>MALHEWYGMVKGKLDSKEMNTKTCVVDQSSLPENDFSELVWENGHISMLGQSNITRKIPTFQFHKGHDPKDVGYVNTNTNTNTNATNLRMLRFEGDLDSELNEIKILDEDVLPWLNFGIDDYSSDFLPGITMNDFSLFDKRSVFKDSHTSSSSSSSSHQTSFAFSVKSRVSNITENNASNVVETTQTPSDSSGFSSLRMEKQDPIVSSNSCTIMNFSHFARPASIVKSNLKNIDMGDMNKGNVATRVVLSGECPKETAFHVMEPSKVDFKPFEPKSRELNAAVSEQCNHTCDEDDSKIDRALDLVLGKEHEAVVENRIDPAIASSSVCSGNGAKRCSDDPNQSLKRKSRDTKDSESQSEDPDEESVGVKTTAPARGAIGSKRSRSAEVHNLSERKRRDRINEKMRALQELIPNCNKVDKASMLDEAIEYLKTLQVQVQIMSMGSGLYMPAMMIPLGMQHMQASHVAPFSPMAMQMGYGMRMHENNGGSSRFPMAHVPQIQGTNLVSAHMSGATDLHGMAARSYPQVFGISNPGLSVPMPCSPLLPFQGESLMNQSSLGLNTSATAGLIETVNSVSTSSSLKNPMPNLSSQVMQNTNV</sequence>
<evidence type="ECO:0000259" key="6">
    <source>
        <dbReference type="PROSITE" id="PS50888"/>
    </source>
</evidence>
<proteinExistence type="predicted"/>
<evidence type="ECO:0000256" key="2">
    <source>
        <dbReference type="ARBA" id="ARBA00023015"/>
    </source>
</evidence>
<dbReference type="Gene3D" id="4.10.280.10">
    <property type="entry name" value="Helix-loop-helix DNA-binding domain"/>
    <property type="match status" value="1"/>
</dbReference>
<dbReference type="GO" id="GO:0046983">
    <property type="term" value="F:protein dimerization activity"/>
    <property type="evidence" value="ECO:0007669"/>
    <property type="project" value="InterPro"/>
</dbReference>
<name>A0A6A4P0N0_LUPAL</name>
<dbReference type="Pfam" id="PF00010">
    <property type="entry name" value="HLH"/>
    <property type="match status" value="1"/>
</dbReference>
<keyword evidence="4" id="KW-0539">Nucleus</keyword>
<feature type="domain" description="BHLH" evidence="6">
    <location>
        <begin position="384"/>
        <end position="433"/>
    </location>
</feature>
<comment type="subcellular location">
    <subcellularLocation>
        <location evidence="1">Nucleus</location>
    </subcellularLocation>
</comment>
<dbReference type="OrthoDB" id="690068at2759"/>
<feature type="compositionally biased region" description="Basic and acidic residues" evidence="5">
    <location>
        <begin position="384"/>
        <end position="400"/>
    </location>
</feature>
<dbReference type="CDD" id="cd11445">
    <property type="entry name" value="bHLH_AtPIF_like"/>
    <property type="match status" value="1"/>
</dbReference>
<dbReference type="GO" id="GO:0010017">
    <property type="term" value="P:red or far-red light signaling pathway"/>
    <property type="evidence" value="ECO:0007669"/>
    <property type="project" value="UniProtKB-ARBA"/>
</dbReference>
<protein>
    <submittedName>
        <fullName evidence="7">Putative transcription factor bHLH family</fullName>
    </submittedName>
</protein>
<dbReference type="InterPro" id="IPR036638">
    <property type="entry name" value="HLH_DNA-bd_sf"/>
</dbReference>
<feature type="region of interest" description="Disordered" evidence="5">
    <location>
        <begin position="328"/>
        <end position="400"/>
    </location>
</feature>
<evidence type="ECO:0000313" key="8">
    <source>
        <dbReference type="Proteomes" id="UP000447434"/>
    </source>
</evidence>
<dbReference type="InterPro" id="IPR047265">
    <property type="entry name" value="PIF1-like_bHLH"/>
</dbReference>
<feature type="region of interest" description="Disordered" evidence="5">
    <location>
        <begin position="177"/>
        <end position="196"/>
    </location>
</feature>
<feature type="region of interest" description="Disordered" evidence="5">
    <location>
        <begin position="576"/>
        <end position="597"/>
    </location>
</feature>
<feature type="compositionally biased region" description="Polar residues" evidence="5">
    <location>
        <begin position="177"/>
        <end position="195"/>
    </location>
</feature>
<dbReference type="GO" id="GO:0003700">
    <property type="term" value="F:DNA-binding transcription factor activity"/>
    <property type="evidence" value="ECO:0007669"/>
    <property type="project" value="InterPro"/>
</dbReference>
<evidence type="ECO:0000256" key="4">
    <source>
        <dbReference type="ARBA" id="ARBA00023242"/>
    </source>
</evidence>
<keyword evidence="8" id="KW-1185">Reference proteome</keyword>
<evidence type="ECO:0000256" key="3">
    <source>
        <dbReference type="ARBA" id="ARBA00023163"/>
    </source>
</evidence>
<organism evidence="7 8">
    <name type="scientific">Lupinus albus</name>
    <name type="common">White lupine</name>
    <name type="synonym">Lupinus termis</name>
    <dbReference type="NCBI Taxonomy" id="3870"/>
    <lineage>
        <taxon>Eukaryota</taxon>
        <taxon>Viridiplantae</taxon>
        <taxon>Streptophyta</taxon>
        <taxon>Embryophyta</taxon>
        <taxon>Tracheophyta</taxon>
        <taxon>Spermatophyta</taxon>
        <taxon>Magnoliopsida</taxon>
        <taxon>eudicotyledons</taxon>
        <taxon>Gunneridae</taxon>
        <taxon>Pentapetalae</taxon>
        <taxon>rosids</taxon>
        <taxon>fabids</taxon>
        <taxon>Fabales</taxon>
        <taxon>Fabaceae</taxon>
        <taxon>Papilionoideae</taxon>
        <taxon>50 kb inversion clade</taxon>
        <taxon>genistoids sensu lato</taxon>
        <taxon>core genistoids</taxon>
        <taxon>Genisteae</taxon>
        <taxon>Lupinus</taxon>
    </lineage>
</organism>
<dbReference type="EMBL" id="WOCE01000018">
    <property type="protein sequence ID" value="KAE9593734.1"/>
    <property type="molecule type" value="Genomic_DNA"/>
</dbReference>
<dbReference type="SUPFAM" id="SSF47459">
    <property type="entry name" value="HLH, helix-loop-helix DNA-binding domain"/>
    <property type="match status" value="1"/>
</dbReference>
<comment type="caution">
    <text evidence="7">The sequence shown here is derived from an EMBL/GenBank/DDBJ whole genome shotgun (WGS) entry which is preliminary data.</text>
</comment>
<evidence type="ECO:0000256" key="5">
    <source>
        <dbReference type="SAM" id="MobiDB-lite"/>
    </source>
</evidence>
<dbReference type="AlphaFoldDB" id="A0A6A4P0N0"/>
<feature type="compositionally biased region" description="Acidic residues" evidence="5">
    <location>
        <begin position="356"/>
        <end position="365"/>
    </location>
</feature>
<keyword evidence="3" id="KW-0804">Transcription</keyword>
<dbReference type="InterPro" id="IPR044273">
    <property type="entry name" value="PIF3-like"/>
</dbReference>
<dbReference type="PROSITE" id="PS50888">
    <property type="entry name" value="BHLH"/>
    <property type="match status" value="1"/>
</dbReference>
<dbReference type="PANTHER" id="PTHR46807">
    <property type="entry name" value="TRANSCRIPTION FACTOR PIF3"/>
    <property type="match status" value="1"/>
</dbReference>
<reference evidence="8" key="1">
    <citation type="journal article" date="2020" name="Nat. Commun.">
        <title>Genome sequence of the cluster root forming white lupin.</title>
        <authorList>
            <person name="Hufnagel B."/>
            <person name="Marques A."/>
            <person name="Soriano A."/>
            <person name="Marques L."/>
            <person name="Divol F."/>
            <person name="Doumas P."/>
            <person name="Sallet E."/>
            <person name="Mancinotti D."/>
            <person name="Carrere S."/>
            <person name="Marande W."/>
            <person name="Arribat S."/>
            <person name="Keller J."/>
            <person name="Huneau C."/>
            <person name="Blein T."/>
            <person name="Aime D."/>
            <person name="Laguerre M."/>
            <person name="Taylor J."/>
            <person name="Schubert V."/>
            <person name="Nelson M."/>
            <person name="Geu-Flores F."/>
            <person name="Crespi M."/>
            <person name="Gallardo-Guerrero K."/>
            <person name="Delaux P.-M."/>
            <person name="Salse J."/>
            <person name="Berges H."/>
            <person name="Guyot R."/>
            <person name="Gouzy J."/>
            <person name="Peret B."/>
        </authorList>
    </citation>
    <scope>NUCLEOTIDE SEQUENCE [LARGE SCALE GENOMIC DNA]</scope>
    <source>
        <strain evidence="8">cv. Amiga</strain>
    </source>
</reference>
<evidence type="ECO:0000256" key="1">
    <source>
        <dbReference type="ARBA" id="ARBA00004123"/>
    </source>
</evidence>
<dbReference type="GO" id="GO:0005634">
    <property type="term" value="C:nucleus"/>
    <property type="evidence" value="ECO:0007669"/>
    <property type="project" value="UniProtKB-SubCell"/>
</dbReference>
<dbReference type="SMART" id="SM00353">
    <property type="entry name" value="HLH"/>
    <property type="match status" value="1"/>
</dbReference>
<gene>
    <name evidence="7" type="ORF">Lalb_Chr18g0046241</name>
</gene>
<dbReference type="Proteomes" id="UP000447434">
    <property type="component" value="Chromosome 18"/>
</dbReference>
<dbReference type="InterPro" id="IPR011598">
    <property type="entry name" value="bHLH_dom"/>
</dbReference>
<dbReference type="FunFam" id="4.10.280.10:FF:000004">
    <property type="entry name" value="Basic helix-loop-helix transcription factor"/>
    <property type="match status" value="1"/>
</dbReference>